<dbReference type="PROSITE" id="PS50931">
    <property type="entry name" value="HTH_LYSR"/>
    <property type="match status" value="1"/>
</dbReference>
<keyword evidence="4" id="KW-0804">Transcription</keyword>
<evidence type="ECO:0000256" key="4">
    <source>
        <dbReference type="ARBA" id="ARBA00023163"/>
    </source>
</evidence>
<dbReference type="InterPro" id="IPR036390">
    <property type="entry name" value="WH_DNA-bd_sf"/>
</dbReference>
<dbReference type="InterPro" id="IPR005119">
    <property type="entry name" value="LysR_subst-bd"/>
</dbReference>
<comment type="similarity">
    <text evidence="1">Belongs to the LysR transcriptional regulatory family.</text>
</comment>
<dbReference type="InterPro" id="IPR000847">
    <property type="entry name" value="LysR_HTH_N"/>
</dbReference>
<accession>A0ABW2QHA9</accession>
<keyword evidence="3" id="KW-0238">DNA-binding</keyword>
<dbReference type="PANTHER" id="PTHR30537">
    <property type="entry name" value="HTH-TYPE TRANSCRIPTIONAL REGULATOR"/>
    <property type="match status" value="1"/>
</dbReference>
<sequence length="330" mass="36498">MDRADLELVLAIRQHGSLAGAARALHLAAPVVTKRLAALEAALGLRLFQRTTRHVSPTAEGDSLCQHAAQLLQGFALAEAELRERRLEPAGPVRLAATFGFGRRWLGPALADFQRRFPAVHVQLQLTEHLPDLALEGFDGAIWLWNAPGGRAGEWVSRKLASNQRVLVAAPAYLAQHGTPHHPNDLQQHACLVVRENGGWGGKDGGVASQQRFDHWRLQRSGDPHVHHVPVAGPLSSNSGEMVRDWCLAGHGLMLRSLWDIAPQLASGELVRVLPEWSMPDADVHWLAPYRAQVPRRIRLLVDFLAQRFAEEPWRPVSAKRAPPSSRQKR</sequence>
<evidence type="ECO:0000313" key="6">
    <source>
        <dbReference type="EMBL" id="MFC7408828.1"/>
    </source>
</evidence>
<dbReference type="Pfam" id="PF00126">
    <property type="entry name" value="HTH_1"/>
    <property type="match status" value="1"/>
</dbReference>
<keyword evidence="2" id="KW-0805">Transcription regulation</keyword>
<gene>
    <name evidence="6" type="ORF">ACFQPB_08150</name>
</gene>
<evidence type="ECO:0000259" key="5">
    <source>
        <dbReference type="PROSITE" id="PS50931"/>
    </source>
</evidence>
<organism evidence="6 7">
    <name type="scientific">Hydrogenophaga atypica</name>
    <dbReference type="NCBI Taxonomy" id="249409"/>
    <lineage>
        <taxon>Bacteria</taxon>
        <taxon>Pseudomonadati</taxon>
        <taxon>Pseudomonadota</taxon>
        <taxon>Betaproteobacteria</taxon>
        <taxon>Burkholderiales</taxon>
        <taxon>Comamonadaceae</taxon>
        <taxon>Hydrogenophaga</taxon>
    </lineage>
</organism>
<evidence type="ECO:0000256" key="1">
    <source>
        <dbReference type="ARBA" id="ARBA00009437"/>
    </source>
</evidence>
<keyword evidence="7" id="KW-1185">Reference proteome</keyword>
<dbReference type="PANTHER" id="PTHR30537:SF5">
    <property type="entry name" value="HTH-TYPE TRANSCRIPTIONAL ACTIVATOR TTDR-RELATED"/>
    <property type="match status" value="1"/>
</dbReference>
<name>A0ABW2QHA9_9BURK</name>
<dbReference type="RefSeq" id="WP_382221685.1">
    <property type="nucleotide sequence ID" value="NZ_JBHTCA010000004.1"/>
</dbReference>
<evidence type="ECO:0000313" key="7">
    <source>
        <dbReference type="Proteomes" id="UP001596501"/>
    </source>
</evidence>
<dbReference type="InterPro" id="IPR058163">
    <property type="entry name" value="LysR-type_TF_proteobact-type"/>
</dbReference>
<dbReference type="Gene3D" id="3.40.190.290">
    <property type="match status" value="1"/>
</dbReference>
<reference evidence="7" key="1">
    <citation type="journal article" date="2019" name="Int. J. Syst. Evol. Microbiol.">
        <title>The Global Catalogue of Microorganisms (GCM) 10K type strain sequencing project: providing services to taxonomists for standard genome sequencing and annotation.</title>
        <authorList>
            <consortium name="The Broad Institute Genomics Platform"/>
            <consortium name="The Broad Institute Genome Sequencing Center for Infectious Disease"/>
            <person name="Wu L."/>
            <person name="Ma J."/>
        </authorList>
    </citation>
    <scope>NUCLEOTIDE SEQUENCE [LARGE SCALE GENOMIC DNA]</scope>
    <source>
        <strain evidence="7">CGMCC 1.12371</strain>
    </source>
</reference>
<protein>
    <submittedName>
        <fullName evidence="6">LysR substrate-binding domain-containing protein</fullName>
    </submittedName>
</protein>
<dbReference type="Proteomes" id="UP001596501">
    <property type="component" value="Unassembled WGS sequence"/>
</dbReference>
<comment type="caution">
    <text evidence="6">The sequence shown here is derived from an EMBL/GenBank/DDBJ whole genome shotgun (WGS) entry which is preliminary data.</text>
</comment>
<evidence type="ECO:0000256" key="3">
    <source>
        <dbReference type="ARBA" id="ARBA00023125"/>
    </source>
</evidence>
<evidence type="ECO:0000256" key="2">
    <source>
        <dbReference type="ARBA" id="ARBA00023015"/>
    </source>
</evidence>
<feature type="domain" description="HTH lysR-type" evidence="5">
    <location>
        <begin position="1"/>
        <end position="58"/>
    </location>
</feature>
<dbReference type="InterPro" id="IPR036388">
    <property type="entry name" value="WH-like_DNA-bd_sf"/>
</dbReference>
<dbReference type="SUPFAM" id="SSF53850">
    <property type="entry name" value="Periplasmic binding protein-like II"/>
    <property type="match status" value="1"/>
</dbReference>
<dbReference type="EMBL" id="JBHTCA010000004">
    <property type="protein sequence ID" value="MFC7408828.1"/>
    <property type="molecule type" value="Genomic_DNA"/>
</dbReference>
<dbReference type="SUPFAM" id="SSF46785">
    <property type="entry name" value="Winged helix' DNA-binding domain"/>
    <property type="match status" value="1"/>
</dbReference>
<dbReference type="Gene3D" id="1.10.10.10">
    <property type="entry name" value="Winged helix-like DNA-binding domain superfamily/Winged helix DNA-binding domain"/>
    <property type="match status" value="1"/>
</dbReference>
<dbReference type="Pfam" id="PF03466">
    <property type="entry name" value="LysR_substrate"/>
    <property type="match status" value="1"/>
</dbReference>
<proteinExistence type="inferred from homology"/>